<dbReference type="RefSeq" id="WP_130481542.1">
    <property type="nucleotide sequence ID" value="NZ_SGWV01000008.1"/>
</dbReference>
<gene>
    <name evidence="1" type="ORF">EV685_1700</name>
</gene>
<dbReference type="EMBL" id="SGWV01000008">
    <property type="protein sequence ID" value="RZS57135.1"/>
    <property type="molecule type" value="Genomic_DNA"/>
</dbReference>
<comment type="caution">
    <text evidence="1">The sequence shown here is derived from an EMBL/GenBank/DDBJ whole genome shotgun (WGS) entry which is preliminary data.</text>
</comment>
<dbReference type="AlphaFoldDB" id="A0A4Q7LQJ0"/>
<name>A0A4Q7LQJ0_9BURK</name>
<organism evidence="1 2">
    <name type="scientific">Sphaerotilus mobilis</name>
    <dbReference type="NCBI Taxonomy" id="47994"/>
    <lineage>
        <taxon>Bacteria</taxon>
        <taxon>Pseudomonadati</taxon>
        <taxon>Pseudomonadota</taxon>
        <taxon>Betaproteobacteria</taxon>
        <taxon>Burkholderiales</taxon>
        <taxon>Sphaerotilaceae</taxon>
        <taxon>Sphaerotilus</taxon>
    </lineage>
</organism>
<evidence type="ECO:0008006" key="3">
    <source>
        <dbReference type="Google" id="ProtNLM"/>
    </source>
</evidence>
<keyword evidence="2" id="KW-1185">Reference proteome</keyword>
<accession>A0A4Q7LQJ0</accession>
<reference evidence="1 2" key="1">
    <citation type="submission" date="2019-02" db="EMBL/GenBank/DDBJ databases">
        <title>Genomic Encyclopedia of Type Strains, Phase IV (KMG-IV): sequencing the most valuable type-strain genomes for metagenomic binning, comparative biology and taxonomic classification.</title>
        <authorList>
            <person name="Goeker M."/>
        </authorList>
    </citation>
    <scope>NUCLEOTIDE SEQUENCE [LARGE SCALE GENOMIC DNA]</scope>
    <source>
        <strain evidence="1 2">DSM 10617</strain>
    </source>
</reference>
<dbReference type="OrthoDB" id="894286at2"/>
<sequence length="220" mass="24258">MSQQKPPLQNRVDPWGVLHAVQARGTLMGNRGILHDDQNRIVRHWAGKAWLSCVLNPPFEQKRSPFSQGTYSELFFLDEATAFAAGHRPCRSCQRGRYDAFKAGWAAAHAASNPSADAPTWLPIAAIDAVLHAERIGPDRRKRTHPSALAGLPDGTFYAAEGEAWLVWRGQSLRWTFDGYQRADAPPAGDEVAVLTPPSIVTLLRSGFRPSVHPTANLYN</sequence>
<dbReference type="Proteomes" id="UP000293433">
    <property type="component" value="Unassembled WGS sequence"/>
</dbReference>
<protein>
    <recommendedName>
        <fullName evidence="3">Metal binding Ada-like protein</fullName>
    </recommendedName>
</protein>
<evidence type="ECO:0000313" key="1">
    <source>
        <dbReference type="EMBL" id="RZS57135.1"/>
    </source>
</evidence>
<evidence type="ECO:0000313" key="2">
    <source>
        <dbReference type="Proteomes" id="UP000293433"/>
    </source>
</evidence>
<proteinExistence type="predicted"/>